<evidence type="ECO:0000259" key="2">
    <source>
        <dbReference type="Pfam" id="PF19808"/>
    </source>
</evidence>
<protein>
    <recommendedName>
        <fullName evidence="2">DUF6291 domain-containing protein</fullName>
    </recommendedName>
</protein>
<feature type="region of interest" description="Disordered" evidence="1">
    <location>
        <begin position="78"/>
        <end position="132"/>
    </location>
</feature>
<accession>A0A382GVL6</accession>
<evidence type="ECO:0000256" key="1">
    <source>
        <dbReference type="SAM" id="MobiDB-lite"/>
    </source>
</evidence>
<gene>
    <name evidence="3" type="ORF">METZ01_LOCUS231990</name>
</gene>
<name>A0A382GVL6_9ZZZZ</name>
<sequence length="191" mass="22524">MDNTSRRPSFLIYKSFYKPIKNLSNEDKGKLFTAIFEHQTQDFDGSEQVIEPQIQMAFEFFKNQFELDHKKWEKRVEANRVNGKKGGRPKNSVEDDAPDEKPNEPKETHGLFKNPTKPKKGEKGKEIEKEIEKDKLIINMANPRRALRFGIKNAESKESLEEIWKDVPESWKHDSSIRKMYEEKKAEFISY</sequence>
<dbReference type="InterPro" id="IPR046258">
    <property type="entry name" value="DUF6291"/>
</dbReference>
<feature type="compositionally biased region" description="Basic and acidic residues" evidence="1">
    <location>
        <begin position="99"/>
        <end position="110"/>
    </location>
</feature>
<proteinExistence type="predicted"/>
<dbReference type="EMBL" id="UINC01057696">
    <property type="protein sequence ID" value="SVB79136.1"/>
    <property type="molecule type" value="Genomic_DNA"/>
</dbReference>
<evidence type="ECO:0000313" key="3">
    <source>
        <dbReference type="EMBL" id="SVB79136.1"/>
    </source>
</evidence>
<feature type="compositionally biased region" description="Basic and acidic residues" evidence="1">
    <location>
        <begin position="119"/>
        <end position="132"/>
    </location>
</feature>
<feature type="domain" description="DUF6291" evidence="2">
    <location>
        <begin position="9"/>
        <end position="90"/>
    </location>
</feature>
<dbReference type="Pfam" id="PF19808">
    <property type="entry name" value="DUF6291"/>
    <property type="match status" value="1"/>
</dbReference>
<reference evidence="3" key="1">
    <citation type="submission" date="2018-05" db="EMBL/GenBank/DDBJ databases">
        <authorList>
            <person name="Lanie J.A."/>
            <person name="Ng W.-L."/>
            <person name="Kazmierczak K.M."/>
            <person name="Andrzejewski T.M."/>
            <person name="Davidsen T.M."/>
            <person name="Wayne K.J."/>
            <person name="Tettelin H."/>
            <person name="Glass J.I."/>
            <person name="Rusch D."/>
            <person name="Podicherti R."/>
            <person name="Tsui H.-C.T."/>
            <person name="Winkler M.E."/>
        </authorList>
    </citation>
    <scope>NUCLEOTIDE SEQUENCE</scope>
</reference>
<dbReference type="AlphaFoldDB" id="A0A382GVL6"/>
<organism evidence="3">
    <name type="scientific">marine metagenome</name>
    <dbReference type="NCBI Taxonomy" id="408172"/>
    <lineage>
        <taxon>unclassified sequences</taxon>
        <taxon>metagenomes</taxon>
        <taxon>ecological metagenomes</taxon>
    </lineage>
</organism>